<dbReference type="RefSeq" id="WP_122916103.1">
    <property type="nucleotide sequence ID" value="NZ_RHHQ01000003.1"/>
</dbReference>
<dbReference type="PROSITE" id="PS00873">
    <property type="entry name" value="NA_ALANINE_SYMP"/>
    <property type="match status" value="1"/>
</dbReference>
<protein>
    <submittedName>
        <fullName evidence="9">Sodium:alanine symporter family protein</fullName>
    </submittedName>
</protein>
<evidence type="ECO:0000313" key="9">
    <source>
        <dbReference type="EMBL" id="RNB92398.1"/>
    </source>
</evidence>
<keyword evidence="5 8" id="KW-0812">Transmembrane</keyword>
<feature type="transmembrane region" description="Helical" evidence="8">
    <location>
        <begin position="426"/>
        <end position="447"/>
    </location>
</feature>
<dbReference type="GO" id="GO:0005886">
    <property type="term" value="C:plasma membrane"/>
    <property type="evidence" value="ECO:0007669"/>
    <property type="project" value="UniProtKB-SubCell"/>
</dbReference>
<evidence type="ECO:0000256" key="3">
    <source>
        <dbReference type="ARBA" id="ARBA00022448"/>
    </source>
</evidence>
<dbReference type="AlphaFoldDB" id="A0A3M8DWB6"/>
<name>A0A3M8DWB6_9BACL</name>
<feature type="transmembrane region" description="Helical" evidence="8">
    <location>
        <begin position="152"/>
        <end position="173"/>
    </location>
</feature>
<reference evidence="9 10" key="1">
    <citation type="submission" date="2018-10" db="EMBL/GenBank/DDBJ databases">
        <title>Phylogenomics of Brevibacillus.</title>
        <authorList>
            <person name="Dunlap C."/>
        </authorList>
    </citation>
    <scope>NUCLEOTIDE SEQUENCE [LARGE SCALE GENOMIC DNA]</scope>
    <source>
        <strain evidence="9 10">JCM 15716</strain>
    </source>
</reference>
<comment type="subcellular location">
    <subcellularLocation>
        <location evidence="1 8">Cell membrane</location>
        <topology evidence="1 8">Multi-pass membrane protein</topology>
    </subcellularLocation>
</comment>
<accession>A0A3M8DWB6</accession>
<feature type="transmembrane region" description="Helical" evidence="8">
    <location>
        <begin position="399"/>
        <end position="420"/>
    </location>
</feature>
<dbReference type="EMBL" id="RHHQ01000003">
    <property type="protein sequence ID" value="RNB92398.1"/>
    <property type="molecule type" value="Genomic_DNA"/>
</dbReference>
<keyword evidence="7 8" id="KW-0472">Membrane</keyword>
<feature type="transmembrane region" description="Helical" evidence="8">
    <location>
        <begin position="312"/>
        <end position="331"/>
    </location>
</feature>
<proteinExistence type="inferred from homology"/>
<organism evidence="9 10">
    <name type="scientific">Brevibacillus fluminis</name>
    <dbReference type="NCBI Taxonomy" id="511487"/>
    <lineage>
        <taxon>Bacteria</taxon>
        <taxon>Bacillati</taxon>
        <taxon>Bacillota</taxon>
        <taxon>Bacilli</taxon>
        <taxon>Bacillales</taxon>
        <taxon>Paenibacillaceae</taxon>
        <taxon>Brevibacillus</taxon>
    </lineage>
</organism>
<evidence type="ECO:0000256" key="4">
    <source>
        <dbReference type="ARBA" id="ARBA00022475"/>
    </source>
</evidence>
<evidence type="ECO:0000256" key="8">
    <source>
        <dbReference type="RuleBase" id="RU363064"/>
    </source>
</evidence>
<dbReference type="InterPro" id="IPR001463">
    <property type="entry name" value="Na/Ala_symport"/>
</dbReference>
<dbReference type="PANTHER" id="PTHR30330">
    <property type="entry name" value="AGSS FAMILY TRANSPORTER, SODIUM-ALANINE"/>
    <property type="match status" value="1"/>
</dbReference>
<evidence type="ECO:0000256" key="1">
    <source>
        <dbReference type="ARBA" id="ARBA00004651"/>
    </source>
</evidence>
<evidence type="ECO:0000256" key="5">
    <source>
        <dbReference type="ARBA" id="ARBA00022692"/>
    </source>
</evidence>
<gene>
    <name evidence="9" type="ORF">EDM56_01490</name>
</gene>
<comment type="similarity">
    <text evidence="2 8">Belongs to the alanine or glycine:cation symporter (AGCS) (TC 2.A.25) family.</text>
</comment>
<dbReference type="PRINTS" id="PR00175">
    <property type="entry name" value="NAALASMPORT"/>
</dbReference>
<keyword evidence="8" id="KW-0769">Symport</keyword>
<sequence>MQEKILDAVVNFLWDVPLVFAILFTGFFYTIESKFFQLTHLKLFFRETIGRIWRKGDEPRSPGMLTPLEAAYTAIGSTVGIGSIGGVATAIAIGGPGAVFWMWIAAFIGMIIKTAEVALSVHYRTVDEEGNLYGGPTFYIENGIGKEMNVKAWILPASLFGVGIISTVFISIINYAASDAISSTFGVNIFAVSIVYALLLYFLIMNGIKYLGKIFTIMIPVTTTFYIVLGLIIIGMNAEKVWPVLVMIGKDAFLGTAAVGGFAGAALSQVITMGVSQAVYSSEFGWGTSPMIHSTAKVNHPVKQGFWGGIEVFVNTIVICSITAFVILLSGEWTSGESGMTLALKSYESILGPAGKYMVTVVIFFFAITTSSAWYSYTEIILRHLFRKQTALKNKLLKLLKLVYPLPEFLLVIYVVIYHISDRNVWLMTEITTAVPTFVNIFVLLILSQRFKKLLQDYKARHMGRGVVDEDFSPFHSDQHGKKAD</sequence>
<dbReference type="GO" id="GO:0005283">
    <property type="term" value="F:amino acid:sodium symporter activity"/>
    <property type="evidence" value="ECO:0007669"/>
    <property type="project" value="InterPro"/>
</dbReference>
<feature type="transmembrane region" description="Helical" evidence="8">
    <location>
        <begin position="185"/>
        <end position="203"/>
    </location>
</feature>
<evidence type="ECO:0000256" key="7">
    <source>
        <dbReference type="ARBA" id="ARBA00023136"/>
    </source>
</evidence>
<feature type="transmembrane region" description="Helical" evidence="8">
    <location>
        <begin position="215"/>
        <end position="236"/>
    </location>
</feature>
<keyword evidence="10" id="KW-1185">Reference proteome</keyword>
<dbReference type="PANTHER" id="PTHR30330:SF14">
    <property type="entry name" value="SODIUM_AMINO ACID (ALANINE) SYMPORTER"/>
    <property type="match status" value="1"/>
</dbReference>
<dbReference type="OrthoDB" id="9804874at2"/>
<keyword evidence="6 8" id="KW-1133">Transmembrane helix</keyword>
<feature type="transmembrane region" description="Helical" evidence="8">
    <location>
        <begin position="357"/>
        <end position="378"/>
    </location>
</feature>
<dbReference type="NCBIfam" id="TIGR00835">
    <property type="entry name" value="agcS"/>
    <property type="match status" value="1"/>
</dbReference>
<evidence type="ECO:0000313" key="10">
    <source>
        <dbReference type="Proteomes" id="UP000271031"/>
    </source>
</evidence>
<feature type="transmembrane region" description="Helical" evidence="8">
    <location>
        <begin position="100"/>
        <end position="119"/>
    </location>
</feature>
<feature type="transmembrane region" description="Helical" evidence="8">
    <location>
        <begin position="12"/>
        <end position="31"/>
    </location>
</feature>
<dbReference type="Proteomes" id="UP000271031">
    <property type="component" value="Unassembled WGS sequence"/>
</dbReference>
<keyword evidence="4 8" id="KW-1003">Cell membrane</keyword>
<evidence type="ECO:0000256" key="6">
    <source>
        <dbReference type="ARBA" id="ARBA00022989"/>
    </source>
</evidence>
<evidence type="ECO:0000256" key="2">
    <source>
        <dbReference type="ARBA" id="ARBA00009261"/>
    </source>
</evidence>
<dbReference type="Pfam" id="PF01235">
    <property type="entry name" value="Na_Ala_symp"/>
    <property type="match status" value="1"/>
</dbReference>
<keyword evidence="3 8" id="KW-0813">Transport</keyword>
<feature type="transmembrane region" description="Helical" evidence="8">
    <location>
        <begin position="70"/>
        <end position="94"/>
    </location>
</feature>
<comment type="caution">
    <text evidence="9">The sequence shown here is derived from an EMBL/GenBank/DDBJ whole genome shotgun (WGS) entry which is preliminary data.</text>
</comment>